<evidence type="ECO:0000313" key="3">
    <source>
        <dbReference type="Proteomes" id="UP001318860"/>
    </source>
</evidence>
<evidence type="ECO:0000256" key="1">
    <source>
        <dbReference type="SAM" id="MobiDB-lite"/>
    </source>
</evidence>
<proteinExistence type="predicted"/>
<dbReference type="Proteomes" id="UP001318860">
    <property type="component" value="Unassembled WGS sequence"/>
</dbReference>
<gene>
    <name evidence="2" type="ORF">DH2020_006992</name>
</gene>
<comment type="caution">
    <text evidence="2">The sequence shown here is derived from an EMBL/GenBank/DDBJ whole genome shotgun (WGS) entry which is preliminary data.</text>
</comment>
<accession>A0ABR0W717</accession>
<feature type="region of interest" description="Disordered" evidence="1">
    <location>
        <begin position="291"/>
        <end position="320"/>
    </location>
</feature>
<dbReference type="EMBL" id="JABTTQ020000018">
    <property type="protein sequence ID" value="KAK6142124.1"/>
    <property type="molecule type" value="Genomic_DNA"/>
</dbReference>
<name>A0ABR0W717_REHGL</name>
<keyword evidence="3" id="KW-1185">Reference proteome</keyword>
<sequence length="340" mass="37245">MTIWTDRLALPTVGLGLEGLSLVLSLRAGALRERATWCLIRSGVKPSKGKRATWCREEFGVRAVRGRPACQGDGNDTIPHRIHKQLWIVSLVEGNNLDGPILSMGLTKDKVTEEGNKTMGPNEEMKDGLANGPGKTYTKIRPKRALASTRSMESSDHLQHLLDAQTASITTQLQQLLLTVESKMANLRTEFRHALTDREASSSTVLLRTPDLPSRVSIKGERTPVPNPVSFHQLQAMISSDSIAQMFELVPCPPAPPSPSEDFSIASDTPHQGNNLDGPILSMGLTKDKVTEEGNKTMGPNEEMKDGLANGPGKTYTKIRPKRAVRLPAWLKDYDHSMGK</sequence>
<reference evidence="2 3" key="1">
    <citation type="journal article" date="2021" name="Comput. Struct. Biotechnol. J.">
        <title>De novo genome assembly of the potent medicinal plant Rehmannia glutinosa using nanopore technology.</title>
        <authorList>
            <person name="Ma L."/>
            <person name="Dong C."/>
            <person name="Song C."/>
            <person name="Wang X."/>
            <person name="Zheng X."/>
            <person name="Niu Y."/>
            <person name="Chen S."/>
            <person name="Feng W."/>
        </authorList>
    </citation>
    <scope>NUCLEOTIDE SEQUENCE [LARGE SCALE GENOMIC DNA]</scope>
    <source>
        <strain evidence="2">DH-2019</strain>
    </source>
</reference>
<protein>
    <submittedName>
        <fullName evidence="2">Uncharacterized protein</fullName>
    </submittedName>
</protein>
<organism evidence="2 3">
    <name type="scientific">Rehmannia glutinosa</name>
    <name type="common">Chinese foxglove</name>
    <dbReference type="NCBI Taxonomy" id="99300"/>
    <lineage>
        <taxon>Eukaryota</taxon>
        <taxon>Viridiplantae</taxon>
        <taxon>Streptophyta</taxon>
        <taxon>Embryophyta</taxon>
        <taxon>Tracheophyta</taxon>
        <taxon>Spermatophyta</taxon>
        <taxon>Magnoliopsida</taxon>
        <taxon>eudicotyledons</taxon>
        <taxon>Gunneridae</taxon>
        <taxon>Pentapetalae</taxon>
        <taxon>asterids</taxon>
        <taxon>lamiids</taxon>
        <taxon>Lamiales</taxon>
        <taxon>Orobanchaceae</taxon>
        <taxon>Rehmannieae</taxon>
        <taxon>Rehmannia</taxon>
    </lineage>
</organism>
<evidence type="ECO:0000313" key="2">
    <source>
        <dbReference type="EMBL" id="KAK6142124.1"/>
    </source>
</evidence>
<feature type="region of interest" description="Disordered" evidence="1">
    <location>
        <begin position="113"/>
        <end position="140"/>
    </location>
</feature>